<feature type="transmembrane region" description="Helical" evidence="1">
    <location>
        <begin position="333"/>
        <end position="355"/>
    </location>
</feature>
<dbReference type="AlphaFoldDB" id="A0A0P8I9C6"/>
<reference evidence="2" key="3">
    <citation type="journal article" date="2018" name="Genome Biol.">
        <title>SKESA: strategic k-mer extension for scrupulous assemblies.</title>
        <authorList>
            <person name="Souvorov A."/>
            <person name="Agarwala R."/>
            <person name="Lipman D.J."/>
        </authorList>
    </citation>
    <scope>NUCLEOTIDE SEQUENCE</scope>
    <source>
        <strain evidence="2">O50</strain>
    </source>
</reference>
<evidence type="ECO:0000313" key="4">
    <source>
        <dbReference type="Proteomes" id="UP000050520"/>
    </source>
</evidence>
<reference evidence="3 4" key="2">
    <citation type="journal article" date="2017" name="PLoS ONE">
        <title>Genomic and phenotypic characterisation of fluoroquinolone resistance mechanisms in Enterobacteriaceae in Durban, South Africa.</title>
        <authorList>
            <person name="Osei Sekyere J."/>
            <person name="Amoako D.G."/>
        </authorList>
    </citation>
    <scope>NUCLEOTIDE SEQUENCE [LARGE SCALE GENOMIC DNA]</scope>
    <source>
        <strain evidence="3 4">ST62:944112508</strain>
    </source>
</reference>
<feature type="transmembrane region" description="Helical" evidence="1">
    <location>
        <begin position="299"/>
        <end position="321"/>
    </location>
</feature>
<reference evidence="4" key="1">
    <citation type="submission" date="2015-09" db="EMBL/GenBank/DDBJ databases">
        <title>Prevalence of NDMs in South Africa.</title>
        <authorList>
            <person name="Osei Sekyere J."/>
            <person name="Govinden U."/>
            <person name="Essack S."/>
            <person name="Haldorsen B."/>
            <person name="Samuelsen O."/>
            <person name="Aasnaes B."/>
            <person name="Sundsfjord A."/>
        </authorList>
    </citation>
    <scope>NUCLEOTIDE SEQUENCE [LARGE SCALE GENOMIC DNA]</scope>
    <source>
        <strain evidence="4">ST62:944112508</strain>
    </source>
</reference>
<reference evidence="2" key="4">
    <citation type="submission" date="2020-09" db="EMBL/GenBank/DDBJ databases">
        <authorList>
            <consortium name="NCBI Pathogen Detection Project"/>
        </authorList>
    </citation>
    <scope>NUCLEOTIDE SEQUENCE</scope>
    <source>
        <strain evidence="2">O50</strain>
    </source>
</reference>
<dbReference type="PANTHER" id="PTHR23537:SF1">
    <property type="entry name" value="SUGAR TRANSPORTER"/>
    <property type="match status" value="1"/>
</dbReference>
<dbReference type="EMBL" id="LJEB01000053">
    <property type="protein sequence ID" value="KPR55084.1"/>
    <property type="molecule type" value="Genomic_DNA"/>
</dbReference>
<name>A0A0P8I9C6_CITFR</name>
<sequence length="395" mass="41906">MPQESPDSNRHAISVALFGMLVLTLGMGIGRFLYTPMLPVLLSEGQFTFDQLSWIASANYAGYLAGSLLFSFGLFHLPSRLRPMLLTSALATAGLILAMASLTQPALVMLIRFLAGVASAGMMIFGSMIVLHHTRHPFVIAALFSGVGAGILLGNEYVISGLHFALSSHTLWLGAAATSALFFVLLVILLPSRDHVLPAAAPVKTEHQPMSWWLLALLYGLSGFGYIIVATYLPLMAKSAGSPLLTAHLWSLVGISIIPGCFAWLWAARRWGVLQCLTANLLIQSACVLMTLASGSLPLLVISSMGFGATFMGTTSLVMPLARQLSVPRNINLLGLVTLTYGIGQILGPLLTSLLGSGALAIVNATVCGAVALFIAALISLTQLYKQRFASPKRV</sequence>
<organism evidence="2">
    <name type="scientific">Citrobacter freundii</name>
    <dbReference type="NCBI Taxonomy" id="546"/>
    <lineage>
        <taxon>Bacteria</taxon>
        <taxon>Pseudomonadati</taxon>
        <taxon>Pseudomonadota</taxon>
        <taxon>Gammaproteobacteria</taxon>
        <taxon>Enterobacterales</taxon>
        <taxon>Enterobacteriaceae</taxon>
        <taxon>Citrobacter</taxon>
        <taxon>Citrobacter freundii complex</taxon>
    </lineage>
</organism>
<feature type="transmembrane region" description="Helical" evidence="1">
    <location>
        <begin position="12"/>
        <end position="34"/>
    </location>
</feature>
<dbReference type="EMBL" id="DACSXJ010000016">
    <property type="protein sequence ID" value="HAT3898509.1"/>
    <property type="molecule type" value="Genomic_DNA"/>
</dbReference>
<dbReference type="InterPro" id="IPR036259">
    <property type="entry name" value="MFS_trans_sf"/>
</dbReference>
<dbReference type="PANTHER" id="PTHR23537">
    <property type="match status" value="1"/>
</dbReference>
<comment type="caution">
    <text evidence="2">The sequence shown here is derived from an EMBL/GenBank/DDBJ whole genome shotgun (WGS) entry which is preliminary data.</text>
</comment>
<dbReference type="Proteomes" id="UP000050520">
    <property type="component" value="Unassembled WGS sequence"/>
</dbReference>
<feature type="transmembrane region" description="Helical" evidence="1">
    <location>
        <begin position="247"/>
        <end position="266"/>
    </location>
</feature>
<feature type="transmembrane region" description="Helical" evidence="1">
    <location>
        <begin position="361"/>
        <end position="385"/>
    </location>
</feature>
<evidence type="ECO:0000313" key="3">
    <source>
        <dbReference type="EMBL" id="KPR55084.1"/>
    </source>
</evidence>
<feature type="transmembrane region" description="Helical" evidence="1">
    <location>
        <begin position="138"/>
        <end position="159"/>
    </location>
</feature>
<feature type="transmembrane region" description="Helical" evidence="1">
    <location>
        <begin position="109"/>
        <end position="131"/>
    </location>
</feature>
<dbReference type="CDD" id="cd06180">
    <property type="entry name" value="MFS_YjiJ"/>
    <property type="match status" value="1"/>
</dbReference>
<feature type="transmembrane region" description="Helical" evidence="1">
    <location>
        <begin position="273"/>
        <end position="293"/>
    </location>
</feature>
<keyword evidence="1" id="KW-0812">Transmembrane</keyword>
<feature type="transmembrane region" description="Helical" evidence="1">
    <location>
        <begin position="54"/>
        <end position="77"/>
    </location>
</feature>
<dbReference type="GO" id="GO:0005886">
    <property type="term" value="C:plasma membrane"/>
    <property type="evidence" value="ECO:0007669"/>
    <property type="project" value="TreeGrafter"/>
</dbReference>
<keyword evidence="1" id="KW-0472">Membrane</keyword>
<dbReference type="RefSeq" id="WP_057063840.1">
    <property type="nucleotide sequence ID" value="NZ_CABDWZ010000001.1"/>
</dbReference>
<feature type="transmembrane region" description="Helical" evidence="1">
    <location>
        <begin position="171"/>
        <end position="191"/>
    </location>
</feature>
<feature type="transmembrane region" description="Helical" evidence="1">
    <location>
        <begin position="84"/>
        <end position="103"/>
    </location>
</feature>
<dbReference type="Proteomes" id="UP000855471">
    <property type="component" value="Unassembled WGS sequence"/>
</dbReference>
<dbReference type="Gene3D" id="1.20.1250.20">
    <property type="entry name" value="MFS general substrate transporter like domains"/>
    <property type="match status" value="2"/>
</dbReference>
<dbReference type="Pfam" id="PF06779">
    <property type="entry name" value="MFS_4"/>
    <property type="match status" value="1"/>
</dbReference>
<evidence type="ECO:0000313" key="2">
    <source>
        <dbReference type="EMBL" id="HAT3898509.1"/>
    </source>
</evidence>
<gene>
    <name evidence="3" type="ORF">AN672_12995</name>
    <name evidence="2" type="ORF">I9Y29_002952</name>
</gene>
<keyword evidence="1" id="KW-1133">Transmembrane helix</keyword>
<accession>A0A0P8I9C6</accession>
<proteinExistence type="predicted"/>
<dbReference type="InterPro" id="IPR010645">
    <property type="entry name" value="MFS_4"/>
</dbReference>
<feature type="transmembrane region" description="Helical" evidence="1">
    <location>
        <begin position="212"/>
        <end position="235"/>
    </location>
</feature>
<evidence type="ECO:0000256" key="1">
    <source>
        <dbReference type="SAM" id="Phobius"/>
    </source>
</evidence>
<dbReference type="SUPFAM" id="SSF103473">
    <property type="entry name" value="MFS general substrate transporter"/>
    <property type="match status" value="1"/>
</dbReference>
<protein>
    <submittedName>
        <fullName evidence="2">MFS transporter</fullName>
    </submittedName>
</protein>